<evidence type="ECO:0000256" key="4">
    <source>
        <dbReference type="ARBA" id="ARBA00023014"/>
    </source>
</evidence>
<evidence type="ECO:0000256" key="3">
    <source>
        <dbReference type="ARBA" id="ARBA00023004"/>
    </source>
</evidence>
<protein>
    <recommendedName>
        <fullName evidence="7">Rieske domain-containing protein</fullName>
    </recommendedName>
</protein>
<organism evidence="8 9">
    <name type="scientific">Segetibacter aerophilus</name>
    <dbReference type="NCBI Taxonomy" id="670293"/>
    <lineage>
        <taxon>Bacteria</taxon>
        <taxon>Pseudomonadati</taxon>
        <taxon>Bacteroidota</taxon>
        <taxon>Chitinophagia</taxon>
        <taxon>Chitinophagales</taxon>
        <taxon>Chitinophagaceae</taxon>
        <taxon>Segetibacter</taxon>
    </lineage>
</organism>
<evidence type="ECO:0000256" key="5">
    <source>
        <dbReference type="ARBA" id="ARBA00034078"/>
    </source>
</evidence>
<dbReference type="SUPFAM" id="SSF50022">
    <property type="entry name" value="ISP domain"/>
    <property type="match status" value="1"/>
</dbReference>
<evidence type="ECO:0000313" key="8">
    <source>
        <dbReference type="EMBL" id="GEO09748.1"/>
    </source>
</evidence>
<keyword evidence="9" id="KW-1185">Reference proteome</keyword>
<keyword evidence="4" id="KW-0411">Iron-sulfur</keyword>
<evidence type="ECO:0000256" key="2">
    <source>
        <dbReference type="ARBA" id="ARBA00022723"/>
    </source>
</evidence>
<dbReference type="PANTHER" id="PTHR21496:SF0">
    <property type="entry name" value="RIESKE DOMAIN-CONTAINING PROTEIN"/>
    <property type="match status" value="1"/>
</dbReference>
<dbReference type="Pfam" id="PF00355">
    <property type="entry name" value="Rieske"/>
    <property type="match status" value="1"/>
</dbReference>
<comment type="caution">
    <text evidence="8">The sequence shown here is derived from an EMBL/GenBank/DDBJ whole genome shotgun (WGS) entry which is preliminary data.</text>
</comment>
<gene>
    <name evidence="8" type="ORF">SAE01_22440</name>
</gene>
<dbReference type="GO" id="GO:0051537">
    <property type="term" value="F:2 iron, 2 sulfur cluster binding"/>
    <property type="evidence" value="ECO:0007669"/>
    <property type="project" value="UniProtKB-KW"/>
</dbReference>
<dbReference type="Proteomes" id="UP000321513">
    <property type="component" value="Unassembled WGS sequence"/>
</dbReference>
<keyword evidence="1" id="KW-0001">2Fe-2S</keyword>
<comment type="cofactor">
    <cofactor evidence="5">
        <name>[2Fe-2S] cluster</name>
        <dbReference type="ChEBI" id="CHEBI:190135"/>
    </cofactor>
</comment>
<dbReference type="PANTHER" id="PTHR21496">
    <property type="entry name" value="FERREDOXIN-RELATED"/>
    <property type="match status" value="1"/>
</dbReference>
<dbReference type="EMBL" id="BJYT01000007">
    <property type="protein sequence ID" value="GEO09748.1"/>
    <property type="molecule type" value="Genomic_DNA"/>
</dbReference>
<dbReference type="PROSITE" id="PS51296">
    <property type="entry name" value="RIESKE"/>
    <property type="match status" value="1"/>
</dbReference>
<keyword evidence="3" id="KW-0408">Iron</keyword>
<name>A0A512BCT3_9BACT</name>
<evidence type="ECO:0000313" key="9">
    <source>
        <dbReference type="Proteomes" id="UP000321513"/>
    </source>
</evidence>
<sequence>MSLKNVKWFKVADNKNELQWQDNNMLIAEVGGRKITLAIIKDEVFAYAHKCPHASGVLADGFIDATGNIVCPLHRYKFNPTNGRNVSGEGYYLKVYAIEEREAGIFVGFEETNWISIFK</sequence>
<dbReference type="GO" id="GO:0046872">
    <property type="term" value="F:metal ion binding"/>
    <property type="evidence" value="ECO:0007669"/>
    <property type="project" value="UniProtKB-KW"/>
</dbReference>
<dbReference type="InterPro" id="IPR017941">
    <property type="entry name" value="Rieske_2Fe-2S"/>
</dbReference>
<dbReference type="RefSeq" id="WP_147203859.1">
    <property type="nucleotide sequence ID" value="NZ_BJYT01000007.1"/>
</dbReference>
<dbReference type="OrthoDB" id="593800at2"/>
<evidence type="ECO:0000259" key="7">
    <source>
        <dbReference type="PROSITE" id="PS51296"/>
    </source>
</evidence>
<keyword evidence="2" id="KW-0479">Metal-binding</keyword>
<feature type="domain" description="Rieske" evidence="7">
    <location>
        <begin position="8"/>
        <end position="107"/>
    </location>
</feature>
<dbReference type="InterPro" id="IPR036922">
    <property type="entry name" value="Rieske_2Fe-2S_sf"/>
</dbReference>
<proteinExistence type="inferred from homology"/>
<dbReference type="AlphaFoldDB" id="A0A512BCT3"/>
<evidence type="ECO:0000256" key="1">
    <source>
        <dbReference type="ARBA" id="ARBA00022714"/>
    </source>
</evidence>
<comment type="similarity">
    <text evidence="6">Belongs to the bacterial ring-hydroxylating dioxygenase ferredoxin component family.</text>
</comment>
<dbReference type="Gene3D" id="2.102.10.10">
    <property type="entry name" value="Rieske [2Fe-2S] iron-sulphur domain"/>
    <property type="match status" value="1"/>
</dbReference>
<evidence type="ECO:0000256" key="6">
    <source>
        <dbReference type="ARBA" id="ARBA00038001"/>
    </source>
</evidence>
<reference evidence="8 9" key="1">
    <citation type="submission" date="2019-07" db="EMBL/GenBank/DDBJ databases">
        <title>Whole genome shotgun sequence of Segetibacter aerophilus NBRC 106135.</title>
        <authorList>
            <person name="Hosoyama A."/>
            <person name="Uohara A."/>
            <person name="Ohji S."/>
            <person name="Ichikawa N."/>
        </authorList>
    </citation>
    <scope>NUCLEOTIDE SEQUENCE [LARGE SCALE GENOMIC DNA]</scope>
    <source>
        <strain evidence="8 9">NBRC 106135</strain>
    </source>
</reference>
<accession>A0A512BCT3</accession>